<feature type="compositionally biased region" description="Polar residues" evidence="19">
    <location>
        <begin position="676"/>
        <end position="685"/>
    </location>
</feature>
<organism evidence="23 24">
    <name type="scientific">Oryza sativa subsp. japonica</name>
    <name type="common">Rice</name>
    <dbReference type="NCBI Taxonomy" id="39947"/>
    <lineage>
        <taxon>Eukaryota</taxon>
        <taxon>Viridiplantae</taxon>
        <taxon>Streptophyta</taxon>
        <taxon>Embryophyta</taxon>
        <taxon>Tracheophyta</taxon>
        <taxon>Spermatophyta</taxon>
        <taxon>Magnoliopsida</taxon>
        <taxon>Liliopsida</taxon>
        <taxon>Poales</taxon>
        <taxon>Poaceae</taxon>
        <taxon>BOP clade</taxon>
        <taxon>Oryzoideae</taxon>
        <taxon>Oryzeae</taxon>
        <taxon>Oryzinae</taxon>
        <taxon>Oryza</taxon>
        <taxon>Oryza sativa</taxon>
    </lineage>
</organism>
<dbReference type="PROSITE" id="PS00307">
    <property type="entry name" value="LECTIN_LEGUME_BETA"/>
    <property type="match status" value="1"/>
</dbReference>
<keyword evidence="15 20" id="KW-0472">Membrane</keyword>
<dbReference type="OMA" id="PKSINHI"/>
<feature type="transmembrane region" description="Helical" evidence="20">
    <location>
        <begin position="295"/>
        <end position="317"/>
    </location>
</feature>
<evidence type="ECO:0000256" key="6">
    <source>
        <dbReference type="ARBA" id="ARBA00022527"/>
    </source>
</evidence>
<evidence type="ECO:0000313" key="24">
    <source>
        <dbReference type="Proteomes" id="UP000000763"/>
    </source>
</evidence>
<evidence type="ECO:0000256" key="21">
    <source>
        <dbReference type="SAM" id="SignalP"/>
    </source>
</evidence>
<evidence type="ECO:0000256" key="4">
    <source>
        <dbReference type="ARBA" id="ARBA00012513"/>
    </source>
</evidence>
<dbReference type="OrthoDB" id="630034at2759"/>
<evidence type="ECO:0000256" key="5">
    <source>
        <dbReference type="ARBA" id="ARBA00022475"/>
    </source>
</evidence>
<name>A0A0P0W6A2_ORYSJ</name>
<dbReference type="KEGG" id="osa:4334981"/>
<evidence type="ECO:0000313" key="23">
    <source>
        <dbReference type="EMBL" id="BAF13989.1"/>
    </source>
</evidence>
<keyword evidence="13 18" id="KW-0067">ATP-binding</keyword>
<evidence type="ECO:0000256" key="8">
    <source>
        <dbReference type="ARBA" id="ARBA00022692"/>
    </source>
</evidence>
<dbReference type="InterPro" id="IPR013320">
    <property type="entry name" value="ConA-like_dom_sf"/>
</dbReference>
<keyword evidence="9 21" id="KW-0732">Signal</keyword>
<dbReference type="PROSITE" id="PS00108">
    <property type="entry name" value="PROTEIN_KINASE_ST"/>
    <property type="match status" value="1"/>
</dbReference>
<dbReference type="AlphaFoldDB" id="A0A0P0W6A2"/>
<dbReference type="GO" id="GO:0005524">
    <property type="term" value="F:ATP binding"/>
    <property type="evidence" value="ECO:0007669"/>
    <property type="project" value="UniProtKB-UniRule"/>
</dbReference>
<accession>A0A0P0W6A2</accession>
<keyword evidence="10" id="KW-0430">Lectin</keyword>
<dbReference type="InterPro" id="IPR050528">
    <property type="entry name" value="L-type_Lectin-RKs"/>
</dbReference>
<gene>
    <name evidence="23" type="ordered locus">Os04g0125700</name>
</gene>
<dbReference type="Pfam" id="PF00139">
    <property type="entry name" value="Lectin_legB"/>
    <property type="match status" value="1"/>
</dbReference>
<dbReference type="InterPro" id="IPR000719">
    <property type="entry name" value="Prot_kinase_dom"/>
</dbReference>
<evidence type="ECO:0000256" key="7">
    <source>
        <dbReference type="ARBA" id="ARBA00022679"/>
    </source>
</evidence>
<feature type="signal peptide" evidence="21">
    <location>
        <begin position="1"/>
        <end position="21"/>
    </location>
</feature>
<dbReference type="Gene3D" id="2.60.120.200">
    <property type="match status" value="1"/>
</dbReference>
<dbReference type="EC" id="2.7.11.1" evidence="4"/>
<evidence type="ECO:0000256" key="16">
    <source>
        <dbReference type="ARBA" id="ARBA00023170"/>
    </source>
</evidence>
<evidence type="ECO:0000256" key="1">
    <source>
        <dbReference type="ARBA" id="ARBA00004251"/>
    </source>
</evidence>
<dbReference type="SMR" id="A0A0P0W6A2"/>
<evidence type="ECO:0000256" key="10">
    <source>
        <dbReference type="ARBA" id="ARBA00022734"/>
    </source>
</evidence>
<evidence type="ECO:0000256" key="18">
    <source>
        <dbReference type="PROSITE-ProRule" id="PRU10141"/>
    </source>
</evidence>
<evidence type="ECO:0000259" key="22">
    <source>
        <dbReference type="PROSITE" id="PS50011"/>
    </source>
</evidence>
<comment type="similarity">
    <text evidence="3">In the C-terminal section; belongs to the protein kinase superfamily. Ser/Thr protein kinase family.</text>
</comment>
<evidence type="ECO:0000256" key="13">
    <source>
        <dbReference type="ARBA" id="ARBA00022840"/>
    </source>
</evidence>
<feature type="domain" description="Protein kinase" evidence="22">
    <location>
        <begin position="351"/>
        <end position="640"/>
    </location>
</feature>
<dbReference type="InterPro" id="IPR017441">
    <property type="entry name" value="Protein_kinase_ATP_BS"/>
</dbReference>
<dbReference type="FunFam" id="1.10.510.10:FF:000240">
    <property type="entry name" value="Lectin-domain containing receptor kinase A4.3"/>
    <property type="match status" value="1"/>
</dbReference>
<keyword evidence="16" id="KW-0675">Receptor</keyword>
<evidence type="ECO:0000256" key="9">
    <source>
        <dbReference type="ARBA" id="ARBA00022729"/>
    </source>
</evidence>
<comment type="similarity">
    <text evidence="2">In the N-terminal section; belongs to the leguminous lectin family.</text>
</comment>
<dbReference type="PROSITE" id="PS50011">
    <property type="entry name" value="PROTEIN_KINASE_DOM"/>
    <property type="match status" value="1"/>
</dbReference>
<keyword evidence="6" id="KW-0723">Serine/threonine-protein kinase</keyword>
<evidence type="ECO:0000256" key="2">
    <source>
        <dbReference type="ARBA" id="ARBA00008536"/>
    </source>
</evidence>
<evidence type="ECO:0000256" key="19">
    <source>
        <dbReference type="SAM" id="MobiDB-lite"/>
    </source>
</evidence>
<dbReference type="Pfam" id="PF00069">
    <property type="entry name" value="Pkinase"/>
    <property type="match status" value="1"/>
</dbReference>
<dbReference type="SUPFAM" id="SSF49899">
    <property type="entry name" value="Concanavalin A-like lectins/glucanases"/>
    <property type="match status" value="1"/>
</dbReference>
<keyword evidence="8 20" id="KW-0812">Transmembrane</keyword>
<dbReference type="InterPro" id="IPR001220">
    <property type="entry name" value="Legume_lectin_dom"/>
</dbReference>
<evidence type="ECO:0000256" key="11">
    <source>
        <dbReference type="ARBA" id="ARBA00022741"/>
    </source>
</evidence>
<evidence type="ECO:0000256" key="12">
    <source>
        <dbReference type="ARBA" id="ARBA00022777"/>
    </source>
</evidence>
<dbReference type="Gene3D" id="3.30.200.20">
    <property type="entry name" value="Phosphorylase Kinase, domain 1"/>
    <property type="match status" value="1"/>
</dbReference>
<comment type="subcellular location">
    <subcellularLocation>
        <location evidence="1">Cell membrane</location>
        <topology evidence="1">Single-pass type I membrane protein</topology>
    </subcellularLocation>
</comment>
<evidence type="ECO:0000256" key="20">
    <source>
        <dbReference type="SAM" id="Phobius"/>
    </source>
</evidence>
<dbReference type="KEGG" id="dosa:Os04g0125700"/>
<evidence type="ECO:0000256" key="15">
    <source>
        <dbReference type="ARBA" id="ARBA00023136"/>
    </source>
</evidence>
<keyword evidence="14 20" id="KW-1133">Transmembrane helix</keyword>
<dbReference type="GO" id="GO:0004674">
    <property type="term" value="F:protein serine/threonine kinase activity"/>
    <property type="evidence" value="ECO:0007669"/>
    <property type="project" value="UniProtKB-KW"/>
</dbReference>
<keyword evidence="17" id="KW-0325">Glycoprotein</keyword>
<proteinExistence type="inferred from homology"/>
<evidence type="ECO:0000256" key="3">
    <source>
        <dbReference type="ARBA" id="ARBA00010217"/>
    </source>
</evidence>
<reference evidence="23 24" key="1">
    <citation type="journal article" date="2005" name="Nature">
        <title>The map-based sequence of the rice genome.</title>
        <authorList>
            <consortium name="International rice genome sequencing project (IRGSP)"/>
            <person name="Matsumoto T."/>
            <person name="Wu J."/>
            <person name="Kanamori H."/>
            <person name="Katayose Y."/>
            <person name="Fujisawa M."/>
            <person name="Namiki N."/>
            <person name="Mizuno H."/>
            <person name="Yamamoto K."/>
            <person name="Antonio B.A."/>
            <person name="Baba T."/>
            <person name="Sakata K."/>
            <person name="Nagamura Y."/>
            <person name="Aoki H."/>
            <person name="Arikawa K."/>
            <person name="Arita K."/>
            <person name="Bito T."/>
            <person name="Chiden Y."/>
            <person name="Fujitsuka N."/>
            <person name="Fukunaka R."/>
            <person name="Hamada M."/>
            <person name="Harada C."/>
            <person name="Hayashi A."/>
            <person name="Hijishita S."/>
            <person name="Honda M."/>
            <person name="Hosokawa S."/>
            <person name="Ichikawa Y."/>
            <person name="Idonuma A."/>
            <person name="Iijima M."/>
            <person name="Ikeda M."/>
            <person name="Ikeno M."/>
            <person name="Ito K."/>
            <person name="Ito S."/>
            <person name="Ito T."/>
            <person name="Ito Y."/>
            <person name="Ito Y."/>
            <person name="Iwabuchi A."/>
            <person name="Kamiya K."/>
            <person name="Karasawa W."/>
            <person name="Kurita K."/>
            <person name="Katagiri S."/>
            <person name="Kikuta A."/>
            <person name="Kobayashi H."/>
            <person name="Kobayashi N."/>
            <person name="Machita K."/>
            <person name="Maehara T."/>
            <person name="Masukawa M."/>
            <person name="Mizubayashi T."/>
            <person name="Mukai Y."/>
            <person name="Nagasaki H."/>
            <person name="Nagata Y."/>
            <person name="Naito S."/>
            <person name="Nakashima M."/>
            <person name="Nakama Y."/>
            <person name="Nakamichi Y."/>
            <person name="Nakamura M."/>
            <person name="Meguro A."/>
            <person name="Negishi M."/>
            <person name="Ohta I."/>
            <person name="Ohta T."/>
            <person name="Okamoto M."/>
            <person name="Ono N."/>
            <person name="Saji S."/>
            <person name="Sakaguchi M."/>
            <person name="Sakai K."/>
            <person name="Shibata M."/>
            <person name="Shimokawa T."/>
            <person name="Song J."/>
            <person name="Takazaki Y."/>
            <person name="Terasawa K."/>
            <person name="Tsugane M."/>
            <person name="Tsuji K."/>
            <person name="Ueda S."/>
            <person name="Waki K."/>
            <person name="Yamagata H."/>
            <person name="Yamamoto M."/>
            <person name="Yamamoto S."/>
            <person name="Yamane H."/>
            <person name="Yoshiki S."/>
            <person name="Yoshihara R."/>
            <person name="Yukawa K."/>
            <person name="Zhong H."/>
            <person name="Yano M."/>
            <person name="Yuan Q."/>
            <person name="Ouyang S."/>
            <person name="Liu J."/>
            <person name="Jones K.M."/>
            <person name="Gansberger K."/>
            <person name="Moffat K."/>
            <person name="Hill J."/>
            <person name="Bera J."/>
            <person name="Fadrosh D."/>
            <person name="Jin S."/>
            <person name="Johri S."/>
            <person name="Kim M."/>
            <person name="Overton L."/>
            <person name="Reardon M."/>
            <person name="Tsitrin T."/>
            <person name="Vuong H."/>
            <person name="Weaver B."/>
            <person name="Ciecko A."/>
            <person name="Tallon L."/>
            <person name="Jackson J."/>
            <person name="Pai G."/>
            <person name="Aken S.V."/>
            <person name="Utterback T."/>
            <person name="Reidmuller S."/>
            <person name="Feldblyum T."/>
            <person name="Hsiao J."/>
            <person name="Zismann V."/>
            <person name="Iobst S."/>
            <person name="de Vazeille A.R."/>
            <person name="Buell C.R."/>
            <person name="Ying K."/>
            <person name="Li Y."/>
            <person name="Lu T."/>
            <person name="Huang Y."/>
            <person name="Zhao Q."/>
            <person name="Feng Q."/>
            <person name="Zhang L."/>
            <person name="Zhu J."/>
            <person name="Weng Q."/>
            <person name="Mu J."/>
            <person name="Lu Y."/>
            <person name="Fan D."/>
            <person name="Liu Y."/>
            <person name="Guan J."/>
            <person name="Zhang Y."/>
            <person name="Yu S."/>
            <person name="Liu X."/>
            <person name="Zhang Y."/>
            <person name="Hong G."/>
            <person name="Han B."/>
            <person name="Choisne N."/>
            <person name="Demange N."/>
            <person name="Orjeda G."/>
            <person name="Samain S."/>
            <person name="Cattolico L."/>
            <person name="Pelletier E."/>
            <person name="Couloux A."/>
            <person name="Segurens B."/>
            <person name="Wincker P."/>
            <person name="D'Hont A."/>
            <person name="Scarpelli C."/>
            <person name="Weissenbach J."/>
            <person name="Salanoubat M."/>
            <person name="Quetier F."/>
            <person name="Yu Y."/>
            <person name="Kim H.R."/>
            <person name="Rambo T."/>
            <person name="Currie J."/>
            <person name="Collura K."/>
            <person name="Luo M."/>
            <person name="Yang T."/>
            <person name="Ammiraju J.S.S."/>
            <person name="Engler F."/>
            <person name="Soderlund C."/>
            <person name="Wing R.A."/>
            <person name="Palmer L.E."/>
            <person name="de la Bastide M."/>
            <person name="Spiegel L."/>
            <person name="Nascimento L."/>
            <person name="Zutavern T."/>
            <person name="O'Shaughnessy A."/>
            <person name="Dike S."/>
            <person name="Dedhia N."/>
            <person name="Preston R."/>
            <person name="Balija V."/>
            <person name="McCombie W.R."/>
            <person name="Chow T."/>
            <person name="Chen H."/>
            <person name="Chung M."/>
            <person name="Chen C."/>
            <person name="Shaw J."/>
            <person name="Wu H."/>
            <person name="Hsiao K."/>
            <person name="Chao Y."/>
            <person name="Chu M."/>
            <person name="Cheng C."/>
            <person name="Hour A."/>
            <person name="Lee P."/>
            <person name="Lin S."/>
            <person name="Lin Y."/>
            <person name="Liou J."/>
            <person name="Liu S."/>
            <person name="Hsing Y."/>
            <person name="Raghuvanshi S."/>
            <person name="Mohanty A."/>
            <person name="Bharti A.K."/>
            <person name="Gaur A."/>
            <person name="Gupta V."/>
            <person name="Kumar D."/>
            <person name="Ravi V."/>
            <person name="Vij S."/>
            <person name="Kapur A."/>
            <person name="Khurana P."/>
            <person name="Khurana P."/>
            <person name="Khurana J.P."/>
            <person name="Tyagi A.K."/>
            <person name="Gaikwad K."/>
            <person name="Singh A."/>
            <person name="Dalal V."/>
            <person name="Srivastava S."/>
            <person name="Dixit A."/>
            <person name="Pal A.K."/>
            <person name="Ghazi I.A."/>
            <person name="Yadav M."/>
            <person name="Pandit A."/>
            <person name="Bhargava A."/>
            <person name="Sureshbabu K."/>
            <person name="Batra K."/>
            <person name="Sharma T.R."/>
            <person name="Mohapatra T."/>
            <person name="Singh N.K."/>
            <person name="Messing J."/>
            <person name="Nelson A.B."/>
            <person name="Fuks G."/>
            <person name="Kavchok S."/>
            <person name="Keizer G."/>
            <person name="Linton E."/>
            <person name="Llaca V."/>
            <person name="Song R."/>
            <person name="Tanyolac B."/>
            <person name="Young S."/>
            <person name="Ho-Il K."/>
            <person name="Hahn J.H."/>
            <person name="Sangsakoo G."/>
            <person name="Vanavichit A."/>
            <person name="de Mattos Luiz.A.T."/>
            <person name="Zimmer P.D."/>
            <person name="Malone G."/>
            <person name="Dellagostin O."/>
            <person name="de Oliveira A.C."/>
            <person name="Bevan M."/>
            <person name="Bancroft I."/>
            <person name="Minx P."/>
            <person name="Cordum H."/>
            <person name="Wilson R."/>
            <person name="Cheng Z."/>
            <person name="Jin W."/>
            <person name="Jiang J."/>
            <person name="Leong S.A."/>
            <person name="Iwama H."/>
            <person name="Gojobori T."/>
            <person name="Itoh T."/>
            <person name="Niimura Y."/>
            <person name="Fujii Y."/>
            <person name="Habara T."/>
            <person name="Sakai H."/>
            <person name="Sato Y."/>
            <person name="Wilson G."/>
            <person name="Kumar K."/>
            <person name="McCouch S."/>
            <person name="Juretic N."/>
            <person name="Hoen D."/>
            <person name="Wright S."/>
            <person name="Bruskiewich R."/>
            <person name="Bureau T."/>
            <person name="Miyao A."/>
            <person name="Hirochika H."/>
            <person name="Nishikawa T."/>
            <person name="Kadowaki K."/>
            <person name="Sugiura M."/>
            <person name="Burr B."/>
            <person name="Sasaki T."/>
        </authorList>
    </citation>
    <scope>NUCLEOTIDE SEQUENCE [LARGE SCALE GENOMIC DNA]</scope>
    <source>
        <strain evidence="24">cv. Nipponbare</strain>
    </source>
</reference>
<dbReference type="InterPro" id="IPR008271">
    <property type="entry name" value="Ser/Thr_kinase_AS"/>
</dbReference>
<dbReference type="Gramene" id="Os04t0125700-01">
    <property type="protein sequence ID" value="Os04t0125700-01"/>
    <property type="gene ID" value="Os04g0125700"/>
</dbReference>
<evidence type="ECO:0000256" key="17">
    <source>
        <dbReference type="ARBA" id="ARBA00023180"/>
    </source>
</evidence>
<keyword evidence="12" id="KW-0418">Kinase</keyword>
<sequence length="685" mass="75441">MFVVTMLQLLLLLLLLLSISLDVSHLIAEAAAAAKPPVSFSFNFSDPSTYSLDDLLFEGDAAKPKDGLVDLTSGRSCYPYCPAGRMSYAHPVQLYDDTTGGEKVVVASFSTRFTFTIRPIDDGIRGDGLAFFLASYPSKLPANSFGGNLGLINNGTTTAFGSDRFIAVEFDTYNNTFDPKSINHIGIDINSVVSSLNTTLLPNFSLNGTMTAHIEFNGITQMLVASLWLAGRPWSAAPDYQVSLRLPDPITSLLLPQVAVGFTGATADLKELNQIMLWSFNSTLTLVNQDRRNKALLFGGPIIGGAVALALVLWFLISCLMQKRVRNTFGKGTGGARRFEYDDLAIATGNFSDDRKLGEGAFGVVYSGFLKRLEREVAVKKIVRESSQEHKDFFAEVSTISEAKHKNLVKFFGWCCRGHSWNILRFMCSCLWSNNNKELFLVYELMKNGNLNDYLYKSESAAVLSWQTRYKIAKDIGSGLLYLHHECYPYIIHRDIKPGNVLLDDDFNAKLADFGLSRVANPNNATLKTTAIGSQGYIDPQCMKDGEVSFNRNSDVYSFGIALLEIVCARKHREQIWGLYKSGGDVVEAADSRLAIGVDGAERREMERAIILGLWCSVFETKHRPTMLQAMDVLERDAQLPDLNLIVNSNLSSTDASSSSPVEKRYDSEEAPLVAGSSSSQLAGR</sequence>
<keyword evidence="7" id="KW-0808">Transferase</keyword>
<feature type="binding site" evidence="18">
    <location>
        <position position="381"/>
    </location>
    <ligand>
        <name>ATP</name>
        <dbReference type="ChEBI" id="CHEBI:30616"/>
    </ligand>
</feature>
<protein>
    <recommendedName>
        <fullName evidence="4">non-specific serine/threonine protein kinase</fullName>
        <ecNumber evidence="4">2.7.11.1</ecNumber>
    </recommendedName>
</protein>
<dbReference type="PANTHER" id="PTHR27007">
    <property type="match status" value="1"/>
</dbReference>
<dbReference type="InterPro" id="IPR011009">
    <property type="entry name" value="Kinase-like_dom_sf"/>
</dbReference>
<dbReference type="FunFam" id="3.30.200.20:FF:001865">
    <property type="entry name" value="Os04g0123750 protein"/>
    <property type="match status" value="1"/>
</dbReference>
<dbReference type="SMART" id="SM00220">
    <property type="entry name" value="S_TKc"/>
    <property type="match status" value="1"/>
</dbReference>
<dbReference type="Proteomes" id="UP000000763">
    <property type="component" value="Chromosome 4"/>
</dbReference>
<feature type="region of interest" description="Disordered" evidence="19">
    <location>
        <begin position="652"/>
        <end position="685"/>
    </location>
</feature>
<keyword evidence="11 18" id="KW-0547">Nucleotide-binding</keyword>
<reference evidence="24" key="2">
    <citation type="journal article" date="2008" name="Nucleic Acids Res.">
        <title>The rice annotation project database (RAP-DB): 2008 update.</title>
        <authorList>
            <consortium name="The rice annotation project (RAP)"/>
        </authorList>
    </citation>
    <scope>GENOME REANNOTATION</scope>
    <source>
        <strain evidence="24">cv. Nipponbare</strain>
    </source>
</reference>
<dbReference type="PROSITE" id="PS00107">
    <property type="entry name" value="PROTEIN_KINASE_ATP"/>
    <property type="match status" value="1"/>
</dbReference>
<dbReference type="EMBL" id="AP008210">
    <property type="protein sequence ID" value="BAF13989.1"/>
    <property type="molecule type" value="Genomic_DNA"/>
</dbReference>
<evidence type="ECO:0000256" key="14">
    <source>
        <dbReference type="ARBA" id="ARBA00022989"/>
    </source>
</evidence>
<dbReference type="GO" id="GO:0030246">
    <property type="term" value="F:carbohydrate binding"/>
    <property type="evidence" value="ECO:0007669"/>
    <property type="project" value="UniProtKB-KW"/>
</dbReference>
<dbReference type="CDD" id="cd06899">
    <property type="entry name" value="lectin_legume_LecRK_Arcelin_ConA"/>
    <property type="match status" value="1"/>
</dbReference>
<dbReference type="Gene3D" id="1.10.510.10">
    <property type="entry name" value="Transferase(Phosphotransferase) domain 1"/>
    <property type="match status" value="1"/>
</dbReference>
<dbReference type="FunFam" id="2.60.120.200:FF:000238">
    <property type="entry name" value="Os04g0141400 protein"/>
    <property type="match status" value="1"/>
</dbReference>
<feature type="chain" id="PRO_5024291404" description="non-specific serine/threonine protein kinase" evidence="21">
    <location>
        <begin position="22"/>
        <end position="685"/>
    </location>
</feature>
<dbReference type="InterPro" id="IPR019825">
    <property type="entry name" value="Lectin_legB_Mn/Ca_BS"/>
</dbReference>
<keyword evidence="5" id="KW-1003">Cell membrane</keyword>
<dbReference type="SUPFAM" id="SSF56112">
    <property type="entry name" value="Protein kinase-like (PK-like)"/>
    <property type="match status" value="1"/>
</dbReference>
<dbReference type="GO" id="GO:0005886">
    <property type="term" value="C:plasma membrane"/>
    <property type="evidence" value="ECO:0007669"/>
    <property type="project" value="UniProtKB-SubCell"/>
</dbReference>
<dbReference type="GO" id="GO:0002229">
    <property type="term" value="P:defense response to oomycetes"/>
    <property type="evidence" value="ECO:0007669"/>
    <property type="project" value="UniProtKB-ARBA"/>
</dbReference>